<dbReference type="EMBL" id="KX397369">
    <property type="protein sequence ID" value="ANZ49640.1"/>
    <property type="molecule type" value="Genomic_DNA"/>
</dbReference>
<evidence type="ECO:0000313" key="1">
    <source>
        <dbReference type="EMBL" id="ANZ49640.1"/>
    </source>
</evidence>
<dbReference type="RefSeq" id="YP_009278893.1">
    <property type="nucleotide sequence ID" value="NC_031010.1"/>
</dbReference>
<dbReference type="GeneID" id="29062132"/>
<protein>
    <submittedName>
        <fullName evidence="1">Uncharacterized protein</fullName>
    </submittedName>
</protein>
<dbReference type="OrthoDB" id="16225at10239"/>
<accession>A0A1B2IEE0</accession>
<evidence type="ECO:0000313" key="2">
    <source>
        <dbReference type="Proteomes" id="UP000202923"/>
    </source>
</evidence>
<proteinExistence type="predicted"/>
<organism evidence="1 2">
    <name type="scientific">Erwinia phage vB_EamM_Kwan</name>
    <dbReference type="NCBI Taxonomy" id="1883374"/>
    <lineage>
        <taxon>Viruses</taxon>
        <taxon>Duplodnaviria</taxon>
        <taxon>Heunggongvirae</taxon>
        <taxon>Uroviricota</taxon>
        <taxon>Caudoviricetes</taxon>
        <taxon>Chimalliviridae</taxon>
        <taxon>Wellingtonvirus</taxon>
        <taxon>Wellingtonvirus wellington</taxon>
    </lineage>
</organism>
<name>A0A1B2IEE0_9CAUD</name>
<sequence>MLTATPTMRPAVNIVCQDRRLVELCDQYIITAILNHHPHVYFDGPQLLAAAAVLRRLEGRLTIVEFCDFMDNQPDIMAGLVALTQDGVGSFDNGIGNFLDFSSGFEGGMMFITKERFDAVWQFLMMRGVNVPYQLSMFSHWDMNIMGEAGIWVKPIQLALDGNTIHA</sequence>
<gene>
    <name evidence="1" type="ORF">KWAN_288</name>
</gene>
<reference evidence="1 2" key="1">
    <citation type="submission" date="2016-06" db="EMBL/GenBank/DDBJ databases">
        <authorList>
            <person name="Kjaerup R.B."/>
            <person name="Dalgaard T.S."/>
            <person name="Juul-Madsen H.R."/>
        </authorList>
    </citation>
    <scope>NUCLEOTIDE SEQUENCE [LARGE SCALE GENOMIC DNA]</scope>
</reference>
<dbReference type="Proteomes" id="UP000202923">
    <property type="component" value="Genome"/>
</dbReference>
<dbReference type="KEGG" id="vg:29062132"/>